<proteinExistence type="predicted"/>
<name>A0ACB9TYZ7_HOLOL</name>
<reference evidence="1" key="1">
    <citation type="submission" date="2022-04" db="EMBL/GenBank/DDBJ databases">
        <title>Chromosome-scale genome assembly of Holotrichia oblita Faldermann.</title>
        <authorList>
            <person name="Rongchong L."/>
        </authorList>
    </citation>
    <scope>NUCLEOTIDE SEQUENCE</scope>
    <source>
        <strain evidence="1">81SQS9</strain>
    </source>
</reference>
<evidence type="ECO:0000313" key="2">
    <source>
        <dbReference type="Proteomes" id="UP001056778"/>
    </source>
</evidence>
<protein>
    <submittedName>
        <fullName evidence="1">Cysteine-rich secretory protein-related</fullName>
    </submittedName>
</protein>
<evidence type="ECO:0000313" key="1">
    <source>
        <dbReference type="EMBL" id="KAI4472035.1"/>
    </source>
</evidence>
<dbReference type="Proteomes" id="UP001056778">
    <property type="component" value="Chromosome 1"/>
</dbReference>
<organism evidence="1 2">
    <name type="scientific">Holotrichia oblita</name>
    <name type="common">Chafer beetle</name>
    <dbReference type="NCBI Taxonomy" id="644536"/>
    <lineage>
        <taxon>Eukaryota</taxon>
        <taxon>Metazoa</taxon>
        <taxon>Ecdysozoa</taxon>
        <taxon>Arthropoda</taxon>
        <taxon>Hexapoda</taxon>
        <taxon>Insecta</taxon>
        <taxon>Pterygota</taxon>
        <taxon>Neoptera</taxon>
        <taxon>Endopterygota</taxon>
        <taxon>Coleoptera</taxon>
        <taxon>Polyphaga</taxon>
        <taxon>Scarabaeiformia</taxon>
        <taxon>Scarabaeidae</taxon>
        <taxon>Melolonthinae</taxon>
        <taxon>Holotrichia</taxon>
    </lineage>
</organism>
<dbReference type="EMBL" id="CM043015">
    <property type="protein sequence ID" value="KAI4472035.1"/>
    <property type="molecule type" value="Genomic_DNA"/>
</dbReference>
<accession>A0ACB9TYZ7</accession>
<sequence length="215" mass="24965">MNEMQNPTYKLAIKFDKAILSSCNDLIHERFSNNSNDIQTIVNRHNFYRQAIMDGKVPGQPMGVDLKYLKWDYRLAEMAQGTADMCEFKQRNLYDPRFRLGLGQNIARSKKVKFISNDANWTAIVEIWFNEYKQYNYKKQSPSDASTSSYTQIVWADTELIGCGFNSHDNPEMNSEYAIEETYICLYGPRGNLIGIYPYALAPQNEEQKVVDYEL</sequence>
<keyword evidence="2" id="KW-1185">Reference proteome</keyword>
<comment type="caution">
    <text evidence="1">The sequence shown here is derived from an EMBL/GenBank/DDBJ whole genome shotgun (WGS) entry which is preliminary data.</text>
</comment>
<gene>
    <name evidence="1" type="ORF">MML48_1g20017</name>
</gene>